<dbReference type="NCBIfam" id="TIGR03568">
    <property type="entry name" value="NeuC_NnaA"/>
    <property type="match status" value="1"/>
</dbReference>
<evidence type="ECO:0000313" key="2">
    <source>
        <dbReference type="EMBL" id="SVA61052.1"/>
    </source>
</evidence>
<dbReference type="InterPro" id="IPR029767">
    <property type="entry name" value="WecB-like"/>
</dbReference>
<feature type="non-terminal residue" evidence="2">
    <location>
        <position position="276"/>
    </location>
</feature>
<accession>A0A381X922</accession>
<dbReference type="EMBL" id="UINC01014288">
    <property type="protein sequence ID" value="SVA61052.1"/>
    <property type="molecule type" value="Genomic_DNA"/>
</dbReference>
<evidence type="ECO:0000259" key="1">
    <source>
        <dbReference type="Pfam" id="PF02350"/>
    </source>
</evidence>
<feature type="non-terminal residue" evidence="2">
    <location>
        <position position="1"/>
    </location>
</feature>
<sequence>MLKRRKILVTTGTRAEYGILRPILEKIETSKKLDLLLVVTGTHNSKKYGMTINEIKKDGFKIAKIIKILPKSDTPYSTSQSLGEGIISFSKVFKKLKPDINLILGDRDEMLAAAISAYHMNIPNAHIHGGDKSGGLDEYNRHAITKISNIHFPATEKSKKRILKMGENPKFVFVTGSPSVDEIKNNKITTKKALERKYGINFYGNEILLVYHPVTTQLEKDSTQIYNILNSIVKLGYTCIAIAPNSDTGRNEIFCALKNYSKKYKFIKIFSTLPRS</sequence>
<proteinExistence type="predicted"/>
<dbReference type="Gene3D" id="3.40.50.2000">
    <property type="entry name" value="Glycogen Phosphorylase B"/>
    <property type="match status" value="2"/>
</dbReference>
<name>A0A381X922_9ZZZZ</name>
<feature type="domain" description="UDP-N-acetylglucosamine 2-epimerase" evidence="1">
    <location>
        <begin position="26"/>
        <end position="269"/>
    </location>
</feature>
<organism evidence="2">
    <name type="scientific">marine metagenome</name>
    <dbReference type="NCBI Taxonomy" id="408172"/>
    <lineage>
        <taxon>unclassified sequences</taxon>
        <taxon>metagenomes</taxon>
        <taxon>ecological metagenomes</taxon>
    </lineage>
</organism>
<dbReference type="PANTHER" id="PTHR43174:SF3">
    <property type="entry name" value="UDP-N-ACETYLGLUCOSAMINE 2-EPIMERASE"/>
    <property type="match status" value="1"/>
</dbReference>
<dbReference type="GO" id="GO:0006047">
    <property type="term" value="P:UDP-N-acetylglucosamine metabolic process"/>
    <property type="evidence" value="ECO:0007669"/>
    <property type="project" value="InterPro"/>
</dbReference>
<gene>
    <name evidence="2" type="ORF">METZ01_LOCUS113906</name>
</gene>
<dbReference type="SUPFAM" id="SSF53756">
    <property type="entry name" value="UDP-Glycosyltransferase/glycogen phosphorylase"/>
    <property type="match status" value="1"/>
</dbReference>
<dbReference type="AlphaFoldDB" id="A0A381X922"/>
<dbReference type="Pfam" id="PF02350">
    <property type="entry name" value="Epimerase_2"/>
    <property type="match status" value="1"/>
</dbReference>
<dbReference type="InterPro" id="IPR003331">
    <property type="entry name" value="UDP_GlcNAc_Epimerase_2_dom"/>
</dbReference>
<dbReference type="GO" id="GO:0004553">
    <property type="term" value="F:hydrolase activity, hydrolyzing O-glycosyl compounds"/>
    <property type="evidence" value="ECO:0007669"/>
    <property type="project" value="InterPro"/>
</dbReference>
<dbReference type="InterPro" id="IPR020004">
    <property type="entry name" value="UDP-GlcNAc_Epase"/>
</dbReference>
<reference evidence="2" key="1">
    <citation type="submission" date="2018-05" db="EMBL/GenBank/DDBJ databases">
        <authorList>
            <person name="Lanie J.A."/>
            <person name="Ng W.-L."/>
            <person name="Kazmierczak K.M."/>
            <person name="Andrzejewski T.M."/>
            <person name="Davidsen T.M."/>
            <person name="Wayne K.J."/>
            <person name="Tettelin H."/>
            <person name="Glass J.I."/>
            <person name="Rusch D."/>
            <person name="Podicherti R."/>
            <person name="Tsui H.-C.T."/>
            <person name="Winkler M.E."/>
        </authorList>
    </citation>
    <scope>NUCLEOTIDE SEQUENCE</scope>
</reference>
<dbReference type="PANTHER" id="PTHR43174">
    <property type="entry name" value="UDP-N-ACETYLGLUCOSAMINE 2-EPIMERASE"/>
    <property type="match status" value="1"/>
</dbReference>
<protein>
    <recommendedName>
        <fullName evidence="1">UDP-N-acetylglucosamine 2-epimerase domain-containing protein</fullName>
    </recommendedName>
</protein>